<reference evidence="4" key="2">
    <citation type="submission" date="2025-08" db="UniProtKB">
        <authorList>
            <consortium name="Ensembl"/>
        </authorList>
    </citation>
    <scope>IDENTIFICATION</scope>
</reference>
<feature type="region of interest" description="Disordered" evidence="2">
    <location>
        <begin position="1"/>
        <end position="58"/>
    </location>
</feature>
<feature type="region of interest" description="Disordered" evidence="2">
    <location>
        <begin position="177"/>
        <end position="269"/>
    </location>
</feature>
<feature type="compositionally biased region" description="Low complexity" evidence="2">
    <location>
        <begin position="44"/>
        <end position="54"/>
    </location>
</feature>
<feature type="compositionally biased region" description="Basic and acidic residues" evidence="2">
    <location>
        <begin position="535"/>
        <end position="605"/>
    </location>
</feature>
<dbReference type="GO" id="GO:0008270">
    <property type="term" value="F:zinc ion binding"/>
    <property type="evidence" value="ECO:0007669"/>
    <property type="project" value="InterPro"/>
</dbReference>
<dbReference type="Gene3D" id="3.30.70.330">
    <property type="match status" value="3"/>
</dbReference>
<feature type="compositionally biased region" description="Acidic residues" evidence="2">
    <location>
        <begin position="1111"/>
        <end position="1125"/>
    </location>
</feature>
<evidence type="ECO:0000256" key="2">
    <source>
        <dbReference type="SAM" id="MobiDB-lite"/>
    </source>
</evidence>
<feature type="region of interest" description="Disordered" evidence="2">
    <location>
        <begin position="532"/>
        <end position="857"/>
    </location>
</feature>
<dbReference type="GeneTree" id="ENSGT00940000169511"/>
<reference evidence="4" key="1">
    <citation type="submission" date="2021-04" db="EMBL/GenBank/DDBJ databases">
        <authorList>
            <consortium name="Wellcome Sanger Institute Data Sharing"/>
        </authorList>
    </citation>
    <scope>NUCLEOTIDE SEQUENCE [LARGE SCALE GENOMIC DNA]</scope>
</reference>
<feature type="domain" description="RRM" evidence="3">
    <location>
        <begin position="892"/>
        <end position="966"/>
    </location>
</feature>
<evidence type="ECO:0000313" key="4">
    <source>
        <dbReference type="Ensembl" id="ENSSAUP00010010042.1"/>
    </source>
</evidence>
<feature type="compositionally biased region" description="Basic and acidic residues" evidence="2">
    <location>
        <begin position="1126"/>
        <end position="1140"/>
    </location>
</feature>
<feature type="compositionally biased region" description="Basic and acidic residues" evidence="2">
    <location>
        <begin position="26"/>
        <end position="37"/>
    </location>
</feature>
<feature type="compositionally biased region" description="Basic and acidic residues" evidence="2">
    <location>
        <begin position="627"/>
        <end position="679"/>
    </location>
</feature>
<accession>A0A671U8I3</accession>
<dbReference type="InParanoid" id="A0A671U8I3"/>
<dbReference type="SUPFAM" id="SSF54928">
    <property type="entry name" value="RNA-binding domain, RBD"/>
    <property type="match status" value="3"/>
</dbReference>
<dbReference type="GO" id="GO:0003723">
    <property type="term" value="F:RNA binding"/>
    <property type="evidence" value="ECO:0007669"/>
    <property type="project" value="UniProtKB-UniRule"/>
</dbReference>
<feature type="compositionally biased region" description="Basic and acidic residues" evidence="2">
    <location>
        <begin position="328"/>
        <end position="343"/>
    </location>
</feature>
<feature type="region of interest" description="Disordered" evidence="2">
    <location>
        <begin position="328"/>
        <end position="367"/>
    </location>
</feature>
<dbReference type="PROSITE" id="PS50102">
    <property type="entry name" value="RRM"/>
    <property type="match status" value="1"/>
</dbReference>
<feature type="compositionally biased region" description="Basic and acidic residues" evidence="2">
    <location>
        <begin position="721"/>
        <end position="743"/>
    </location>
</feature>
<sequence length="1323" mass="149554">MSHNYPYRRPPLNSVLRPDPGSYSSSDRRHAPPDHTFYRPPQESCSSSFPSSSSRGVQWPQDGTLSILSSCGLEPADLALLAKLPEEILTVDSLPHVLQQIKGKRGPIAPLASSTPSSSSSSSPSCSSYPLSSAGLPAANLSATDWDHHRSQPLQYPLDQVTPCPLSSDLDRWGNPRTTCSVRVQPPSSSSSSGSVVDYHHRLGPSEYGKVGRDRTCASRFSGPGSADHRSAPPEQLHQKPHRGHHESETSSMRSSSRPAAYMPSEPEALDFHGTTPPWYPYSCSLCDITVMSERVWIKHINGAQHADGQLGLLQRFPNWDCRMETVGRTDIQSEKRKDEDKPGQQPQMADQDSKLPANKKSQKKTSDKGKVVCVKFPANSVDEAYLRKLTEPFGKIVKIIMFPSLAFVELGSIDQAKDLVKFHVNYPPTVNGQQMEFRITNTFTFLQSPRVLSFAPAPTEENGQSDLMSVVKRFGSPLYTLFLPSMAFVEMKNTPDAQKLVDYYSSNTLRINNDCIKVSFSGEYKSLMRVASAKRYEEETTKRTRSSSREEEDKTTEIKKRRRTTDQEESSREMKTRSRSRESSTKEKRSRSRERSTKDKNSRSRERKTRTRSTGKSTKEKKSRSRERSTKEETESSRSTDKSSRDERTRTRSKSREKSKNKSSIERRSRSKDIFGRDKRTRIRSKSSEKSGSKKRSRSRSRSREESVVSVKTEPTVTEFRTDPDPDPVRESKPEAEEKQQSEEEAESSAEESDIEGMEVIGEDGETLEEDDVETLDNAELEDEDEAAEKNSPAEDKEEKLKDKEVDEEIVEKQEAISEKEQEEEEPAKKEEGEPIEEEEQTSETQPEDDEEEPDFPLDLENCITLDELEEEQTENRDEDDPDEPKSLSDRVIYFRNLPRHPYTDQEILNLVKDFGTPVRYFHRTDCGGFLEMSTSSEARRAVKELGIKCVTLKGSKLVVQMSTRYKRLSYGFSDTQVVEEKRGERRSRSSRSERLNKDESNRKSEGRKESSKKESTPEKTPEKESKSVEEKSPGKESKSKKTQKKSSKTASKNSSESRKSPEKESVCKNASEETSRAPGNESATKKTSEEESLAETSEDDKTSERKETDENDSVPEDNEEREESESHKIDSLEIQEKEQSEEETPGPELRGSESPDQPDYTGDSPEPQTEQKPAADWLQQQSESAGGAAELQEPTKPVGTEFVRPVVGYFCNLCQVIYADEDEAKQQHCSSLTHYRKYQEKTDTSETRKRWVTFTCLRQVWCHVGGTLWNNVGGAESHLQLVVVCLAAAVRLLCRLFVGVKQEADTAVITHLHMFNTCTNT</sequence>
<feature type="region of interest" description="Disordered" evidence="2">
    <location>
        <begin position="979"/>
        <end position="1198"/>
    </location>
</feature>
<dbReference type="Pfam" id="PF12874">
    <property type="entry name" value="zf-met"/>
    <property type="match status" value="1"/>
</dbReference>
<feature type="compositionally biased region" description="Basic residues" evidence="2">
    <location>
        <begin position="606"/>
        <end position="626"/>
    </location>
</feature>
<feature type="compositionally biased region" description="Low complexity" evidence="2">
    <location>
        <begin position="113"/>
        <end position="129"/>
    </location>
</feature>
<dbReference type="SMART" id="SM00360">
    <property type="entry name" value="RRM"/>
    <property type="match status" value="3"/>
</dbReference>
<dbReference type="Ensembl" id="ENSSAUT00010010683.1">
    <property type="protein sequence ID" value="ENSSAUP00010010042.1"/>
    <property type="gene ID" value="ENSSAUG00010004915.1"/>
</dbReference>
<dbReference type="Proteomes" id="UP000472265">
    <property type="component" value="Chromosome 18"/>
</dbReference>
<feature type="compositionally biased region" description="Acidic residues" evidence="2">
    <location>
        <begin position="744"/>
        <end position="788"/>
    </location>
</feature>
<keyword evidence="5" id="KW-1185">Reference proteome</keyword>
<gene>
    <name evidence="4" type="primary">matr3l1.1</name>
</gene>
<dbReference type="InterPro" id="IPR003604">
    <property type="entry name" value="Matrin/U1-like-C_Znf_C2H2"/>
</dbReference>
<feature type="compositionally biased region" description="Basic and acidic residues" evidence="2">
    <location>
        <begin position="1101"/>
        <end position="1110"/>
    </location>
</feature>
<evidence type="ECO:0000256" key="1">
    <source>
        <dbReference type="PROSITE-ProRule" id="PRU00176"/>
    </source>
</evidence>
<dbReference type="OMA" id="HYQRYKV"/>
<organism evidence="4 5">
    <name type="scientific">Sparus aurata</name>
    <name type="common">Gilthead sea bream</name>
    <dbReference type="NCBI Taxonomy" id="8175"/>
    <lineage>
        <taxon>Eukaryota</taxon>
        <taxon>Metazoa</taxon>
        <taxon>Chordata</taxon>
        <taxon>Craniata</taxon>
        <taxon>Vertebrata</taxon>
        <taxon>Euteleostomi</taxon>
        <taxon>Actinopterygii</taxon>
        <taxon>Neopterygii</taxon>
        <taxon>Teleostei</taxon>
        <taxon>Neoteleostei</taxon>
        <taxon>Acanthomorphata</taxon>
        <taxon>Eupercaria</taxon>
        <taxon>Spariformes</taxon>
        <taxon>Sparidae</taxon>
        <taxon>Sparus</taxon>
    </lineage>
</organism>
<dbReference type="SMART" id="SM00451">
    <property type="entry name" value="ZnF_U1"/>
    <property type="match status" value="2"/>
</dbReference>
<evidence type="ECO:0000313" key="5">
    <source>
        <dbReference type="Proteomes" id="UP000472265"/>
    </source>
</evidence>
<feature type="compositionally biased region" description="Basic and acidic residues" evidence="2">
    <location>
        <begin position="980"/>
        <end position="1041"/>
    </location>
</feature>
<feature type="compositionally biased region" description="Acidic residues" evidence="2">
    <location>
        <begin position="835"/>
        <end position="857"/>
    </location>
</feature>
<dbReference type="InterPro" id="IPR012677">
    <property type="entry name" value="Nucleotide-bd_a/b_plait_sf"/>
</dbReference>
<dbReference type="SUPFAM" id="SSF57667">
    <property type="entry name" value="beta-beta-alpha zinc fingers"/>
    <property type="match status" value="1"/>
</dbReference>
<dbReference type="InterPro" id="IPR000504">
    <property type="entry name" value="RRM_dom"/>
</dbReference>
<dbReference type="InterPro" id="IPR036236">
    <property type="entry name" value="Znf_C2H2_sf"/>
</dbReference>
<feature type="compositionally biased region" description="Low complexity" evidence="2">
    <location>
        <begin position="181"/>
        <end position="197"/>
    </location>
</feature>
<feature type="compositionally biased region" description="Basic and acidic residues" evidence="2">
    <location>
        <begin position="789"/>
        <end position="821"/>
    </location>
</feature>
<feature type="region of interest" description="Disordered" evidence="2">
    <location>
        <begin position="108"/>
        <end position="129"/>
    </location>
</feature>
<feature type="compositionally biased region" description="Basic and acidic residues" evidence="2">
    <location>
        <begin position="1057"/>
        <end position="1077"/>
    </location>
</feature>
<reference evidence="4" key="3">
    <citation type="submission" date="2025-09" db="UniProtKB">
        <authorList>
            <consortium name="Ensembl"/>
        </authorList>
    </citation>
    <scope>IDENTIFICATION</scope>
</reference>
<dbReference type="PANTHER" id="PTHR15592">
    <property type="entry name" value="MATRIN 3/NUCLEAR PROTEIN 220-RELATED"/>
    <property type="match status" value="1"/>
</dbReference>
<protein>
    <recommendedName>
        <fullName evidence="3">RRM domain-containing protein</fullName>
    </recommendedName>
</protein>
<name>A0A671U8I3_SPAAU</name>
<evidence type="ECO:0000259" key="3">
    <source>
        <dbReference type="PROSITE" id="PS50102"/>
    </source>
</evidence>
<proteinExistence type="predicted"/>
<dbReference type="InterPro" id="IPR035979">
    <property type="entry name" value="RBD_domain_sf"/>
</dbReference>
<dbReference type="InterPro" id="IPR013087">
    <property type="entry name" value="Znf_C2H2_type"/>
</dbReference>
<keyword evidence="1" id="KW-0694">RNA-binding</keyword>